<feature type="region of interest" description="Disordered" evidence="1">
    <location>
        <begin position="202"/>
        <end position="246"/>
    </location>
</feature>
<feature type="compositionally biased region" description="Low complexity" evidence="1">
    <location>
        <begin position="456"/>
        <end position="474"/>
    </location>
</feature>
<feature type="compositionally biased region" description="Gly residues" evidence="1">
    <location>
        <begin position="212"/>
        <end position="223"/>
    </location>
</feature>
<evidence type="ECO:0000313" key="3">
    <source>
        <dbReference type="EMBL" id="TDZ26290.1"/>
    </source>
</evidence>
<feature type="compositionally biased region" description="Basic and acidic residues" evidence="1">
    <location>
        <begin position="336"/>
        <end position="348"/>
    </location>
</feature>
<feature type="compositionally biased region" description="Low complexity" evidence="1">
    <location>
        <begin position="224"/>
        <end position="246"/>
    </location>
</feature>
<reference evidence="4" key="1">
    <citation type="journal article" date="2013" name="New Phytol.">
        <title>Comparative genomic and transcriptomic analyses reveal the hemibiotrophic stage shift of Colletotrichum fungi.</title>
        <authorList>
            <person name="Gan P."/>
            <person name="Ikeda K."/>
            <person name="Irieda H."/>
            <person name="Narusaka M."/>
            <person name="O'Connell R.J."/>
            <person name="Narusaka Y."/>
            <person name="Takano Y."/>
            <person name="Kubo Y."/>
            <person name="Shirasu K."/>
        </authorList>
    </citation>
    <scope>NUCLEOTIDE SEQUENCE [LARGE SCALE GENOMIC DNA]</scope>
    <source>
        <strain evidence="4">104-T / ATCC 96160 / CBS 514.97 / LARS 414 / MAFF 240422</strain>
    </source>
</reference>
<comment type="caution">
    <text evidence="3">The sequence shown here is derived from an EMBL/GenBank/DDBJ whole genome shotgun (WGS) entry which is preliminary data.</text>
</comment>
<feature type="region of interest" description="Disordered" evidence="1">
    <location>
        <begin position="326"/>
        <end position="375"/>
    </location>
</feature>
<keyword evidence="2" id="KW-0472">Membrane</keyword>
<gene>
    <name evidence="3" type="ORF">Cob_v000573</name>
</gene>
<keyword evidence="2" id="KW-0812">Transmembrane</keyword>
<protein>
    <submittedName>
        <fullName evidence="3">Uncharacterized protein</fullName>
    </submittedName>
</protein>
<feature type="transmembrane region" description="Helical" evidence="2">
    <location>
        <begin position="248"/>
        <end position="270"/>
    </location>
</feature>
<dbReference type="AlphaFoldDB" id="A0A484G8P5"/>
<evidence type="ECO:0000256" key="2">
    <source>
        <dbReference type="SAM" id="Phobius"/>
    </source>
</evidence>
<feature type="compositionally biased region" description="Low complexity" evidence="1">
    <location>
        <begin position="50"/>
        <end position="64"/>
    </location>
</feature>
<accession>A0A484G8P5</accession>
<organism evidence="3 4">
    <name type="scientific">Colletotrichum orbiculare (strain 104-T / ATCC 96160 / CBS 514.97 / LARS 414 / MAFF 240422)</name>
    <name type="common">Cucumber anthracnose fungus</name>
    <name type="synonym">Colletotrichum lagenarium</name>
    <dbReference type="NCBI Taxonomy" id="1213857"/>
    <lineage>
        <taxon>Eukaryota</taxon>
        <taxon>Fungi</taxon>
        <taxon>Dikarya</taxon>
        <taxon>Ascomycota</taxon>
        <taxon>Pezizomycotina</taxon>
        <taxon>Sordariomycetes</taxon>
        <taxon>Hypocreomycetidae</taxon>
        <taxon>Glomerellales</taxon>
        <taxon>Glomerellaceae</taxon>
        <taxon>Colletotrichum</taxon>
        <taxon>Colletotrichum orbiculare species complex</taxon>
    </lineage>
</organism>
<feature type="region of interest" description="Disordered" evidence="1">
    <location>
        <begin position="390"/>
        <end position="474"/>
    </location>
</feature>
<keyword evidence="2" id="KW-1133">Transmembrane helix</keyword>
<name>A0A484G8P5_COLOR</name>
<dbReference type="OrthoDB" id="5421784at2759"/>
<proteinExistence type="predicted"/>
<keyword evidence="4" id="KW-1185">Reference proteome</keyword>
<sequence length="474" mass="48905">MTKSLRGSSLPQARSYHHNHYHLHNQRAASLENAHHHHRRQTTDQDETDSSPTTESAASSTSVPTNKVVVQTVSVVQIVDAFGVPIEIHTVFDPPATVSSDDSSTPSAIPSSSDGFGLSALALPSPSSTDGEVSNYAAGVHRGAITLPVVGRLGELDNSVPYFNKHIFNISLYLHNFIKSIFIRLDKRNVFTTSTSASLAATTTTAGDGNETDGGAGLGGGSGQPASTSTSSSNDSSSDTSTPSTGTVVGSVVGSVAGVAFLVLLAFLALRWRKQSGGRFRLSDNNANGNRGILNGSGAPDGGNSGGMTQRSLPLGTAAVAGAAGAAAAAKPPSRRASEPSETGERGFVRVAGRKLPSVLQSGGDGYTDPREGAAANDDESVFFRDSQAFFDPNATGTPRLALGSPMRPVSGVVTMQPSPARTPVTESAPFSAPPDGAHSPLEPPTRDPIGRTLRSQDGSRGSRGSASRFTEDM</sequence>
<reference evidence="4" key="2">
    <citation type="journal article" date="2019" name="Mol. Plant Microbe Interact.">
        <title>Genome sequence resources for four phytopathogenic fungi from the Colletotrichum orbiculare species complex.</title>
        <authorList>
            <person name="Gan P."/>
            <person name="Tsushima A."/>
            <person name="Narusaka M."/>
            <person name="Narusaka Y."/>
            <person name="Takano Y."/>
            <person name="Kubo Y."/>
            <person name="Shirasu K."/>
        </authorList>
    </citation>
    <scope>GENOME REANNOTATION</scope>
    <source>
        <strain evidence="4">104-T / ATCC 96160 / CBS 514.97 / LARS 414 / MAFF 240422</strain>
    </source>
</reference>
<evidence type="ECO:0000313" key="4">
    <source>
        <dbReference type="Proteomes" id="UP000014480"/>
    </source>
</evidence>
<feature type="region of interest" description="Disordered" evidence="1">
    <location>
        <begin position="279"/>
        <end position="311"/>
    </location>
</feature>
<evidence type="ECO:0000256" key="1">
    <source>
        <dbReference type="SAM" id="MobiDB-lite"/>
    </source>
</evidence>
<feature type="region of interest" description="Disordered" evidence="1">
    <location>
        <begin position="30"/>
        <end position="64"/>
    </location>
</feature>
<dbReference type="Proteomes" id="UP000014480">
    <property type="component" value="Unassembled WGS sequence"/>
</dbReference>
<dbReference type="EMBL" id="AMCV02000001">
    <property type="protein sequence ID" value="TDZ26290.1"/>
    <property type="molecule type" value="Genomic_DNA"/>
</dbReference>